<dbReference type="Proteomes" id="UP001220010">
    <property type="component" value="Unassembled WGS sequence"/>
</dbReference>
<organism evidence="9 10">
    <name type="scientific">Candidatus Methanocrinis natronophilus</name>
    <dbReference type="NCBI Taxonomy" id="3033396"/>
    <lineage>
        <taxon>Archaea</taxon>
        <taxon>Methanobacteriati</taxon>
        <taxon>Methanobacteriota</taxon>
        <taxon>Stenosarchaea group</taxon>
        <taxon>Methanomicrobia</taxon>
        <taxon>Methanotrichales</taxon>
        <taxon>Methanotrichaceae</taxon>
        <taxon>Methanocrinis</taxon>
    </lineage>
</organism>
<evidence type="ECO:0000313" key="10">
    <source>
        <dbReference type="Proteomes" id="UP001220010"/>
    </source>
</evidence>
<keyword evidence="3 5" id="KW-0687">Ribonucleoprotein</keyword>
<dbReference type="InterPro" id="IPR001196">
    <property type="entry name" value="Ribosomal_uL15_CS"/>
</dbReference>
<dbReference type="GO" id="GO:0005840">
    <property type="term" value="C:ribosome"/>
    <property type="evidence" value="ECO:0007669"/>
    <property type="project" value="UniProtKB-KW"/>
</dbReference>
<evidence type="ECO:0000256" key="4">
    <source>
        <dbReference type="ARBA" id="ARBA00035200"/>
    </source>
</evidence>
<feature type="compositionally biased region" description="Gly residues" evidence="7">
    <location>
        <begin position="27"/>
        <end position="36"/>
    </location>
</feature>
<comment type="function">
    <text evidence="5">Binds to the 23S rRNA.</text>
</comment>
<dbReference type="Pfam" id="PF00828">
    <property type="entry name" value="Ribosomal_L27A"/>
    <property type="match status" value="1"/>
</dbReference>
<evidence type="ECO:0000256" key="5">
    <source>
        <dbReference type="HAMAP-Rule" id="MF_01341"/>
    </source>
</evidence>
<dbReference type="HAMAP" id="MF_01341">
    <property type="entry name" value="Ribosomal_uL15"/>
    <property type="match status" value="1"/>
</dbReference>
<dbReference type="InterPro" id="IPR030878">
    <property type="entry name" value="Ribosomal_uL15"/>
</dbReference>
<dbReference type="InterPro" id="IPR036227">
    <property type="entry name" value="Ribosomal_uL15/eL18_sf"/>
</dbReference>
<sequence length="125" mass="13353">MPKSKLKKFRGSRTCGGGTHKNRRGGGSRGGRGNAGGCKHHFVRDMMRGRTMGKHGFTRPNAREIEIVNVGELDSMASDDGRLDLGRKKVLGRGSLSRSITVTAKAFSAAAREKIEEAGGEVVVS</sequence>
<evidence type="ECO:0000256" key="7">
    <source>
        <dbReference type="SAM" id="MobiDB-lite"/>
    </source>
</evidence>
<keyword evidence="2 5" id="KW-0689">Ribosomal protein</keyword>
<reference evidence="9 10" key="1">
    <citation type="submission" date="2023-03" db="EMBL/GenBank/DDBJ databases">
        <title>WGS of Methanotrichaceae archaeon Mx.</title>
        <authorList>
            <person name="Sorokin D.Y."/>
            <person name="Merkel A.Y."/>
        </authorList>
    </citation>
    <scope>NUCLEOTIDE SEQUENCE [LARGE SCALE GENOMIC DNA]</scope>
    <source>
        <strain evidence="9 10">Mx</strain>
    </source>
</reference>
<dbReference type="PROSITE" id="PS00475">
    <property type="entry name" value="RIBOSOMAL_L15"/>
    <property type="match status" value="1"/>
</dbReference>
<dbReference type="EMBL" id="JARFPK010000021">
    <property type="protein sequence ID" value="MDF0590907.1"/>
    <property type="molecule type" value="Genomic_DNA"/>
</dbReference>
<evidence type="ECO:0000256" key="6">
    <source>
        <dbReference type="RuleBase" id="RU003888"/>
    </source>
</evidence>
<dbReference type="RefSeq" id="WP_316966652.1">
    <property type="nucleotide sequence ID" value="NZ_JARFPK010000021.1"/>
</dbReference>
<dbReference type="Gene3D" id="4.10.990.10">
    <property type="match status" value="1"/>
</dbReference>
<evidence type="ECO:0000256" key="2">
    <source>
        <dbReference type="ARBA" id="ARBA00022980"/>
    </source>
</evidence>
<evidence type="ECO:0000256" key="3">
    <source>
        <dbReference type="ARBA" id="ARBA00023274"/>
    </source>
</evidence>
<dbReference type="PANTHER" id="PTHR11721">
    <property type="entry name" value="60S RIBOSOMAL PROTEIN L27A"/>
    <property type="match status" value="1"/>
</dbReference>
<name>A0ABT5X8J7_9EURY</name>
<feature type="domain" description="Large ribosomal subunit protein uL15/eL18" evidence="8">
    <location>
        <begin position="68"/>
        <end position="123"/>
    </location>
</feature>
<protein>
    <recommendedName>
        <fullName evidence="4 5">Large ribosomal subunit protein uL15</fullName>
    </recommendedName>
</protein>
<comment type="caution">
    <text evidence="9">The sequence shown here is derived from an EMBL/GenBank/DDBJ whole genome shotgun (WGS) entry which is preliminary data.</text>
</comment>
<dbReference type="SUPFAM" id="SSF52080">
    <property type="entry name" value="Ribosomal proteins L15p and L18e"/>
    <property type="match status" value="1"/>
</dbReference>
<feature type="compositionally biased region" description="Basic residues" evidence="7">
    <location>
        <begin position="1"/>
        <end position="11"/>
    </location>
</feature>
<dbReference type="InterPro" id="IPR021131">
    <property type="entry name" value="Ribosomal_uL15/eL18"/>
</dbReference>
<dbReference type="Gene3D" id="3.100.10.10">
    <property type="match status" value="1"/>
</dbReference>
<feature type="region of interest" description="Disordered" evidence="7">
    <location>
        <begin position="1"/>
        <end position="39"/>
    </location>
</feature>
<proteinExistence type="inferred from homology"/>
<evidence type="ECO:0000256" key="1">
    <source>
        <dbReference type="ARBA" id="ARBA00007320"/>
    </source>
</evidence>
<comment type="similarity">
    <text evidence="1 5 6">Belongs to the universal ribosomal protein uL15 family.</text>
</comment>
<keyword evidence="10" id="KW-1185">Reference proteome</keyword>
<evidence type="ECO:0000313" key="9">
    <source>
        <dbReference type="EMBL" id="MDF0590907.1"/>
    </source>
</evidence>
<dbReference type="PANTHER" id="PTHR11721:SF3">
    <property type="entry name" value="LARGE RIBOSOMAL SUBUNIT PROTEIN UL15"/>
    <property type="match status" value="1"/>
</dbReference>
<dbReference type="InterPro" id="IPR027386">
    <property type="entry name" value="Rbsml_uL15_N"/>
</dbReference>
<evidence type="ECO:0000259" key="8">
    <source>
        <dbReference type="Pfam" id="PF00828"/>
    </source>
</evidence>
<comment type="subunit">
    <text evidence="5">Part of the 50S ribosomal subunit.</text>
</comment>
<accession>A0ABT5X8J7</accession>
<gene>
    <name evidence="5" type="primary">rpl15</name>
    <name evidence="9" type="ORF">P0O15_06970</name>
</gene>
<keyword evidence="5" id="KW-0694">RNA-binding</keyword>
<keyword evidence="5" id="KW-0699">rRNA-binding</keyword>